<name>A0A120N6T8_9EURY</name>
<dbReference type="AlphaFoldDB" id="A0A120N6T8"/>
<dbReference type="GeneID" id="27138685"/>
<evidence type="ECO:0000313" key="1">
    <source>
        <dbReference type="EMBL" id="CVK34445.1"/>
    </source>
</evidence>
<organism evidence="1 2">
    <name type="scientific">Methanoculleus bourgensis</name>
    <dbReference type="NCBI Taxonomy" id="83986"/>
    <lineage>
        <taxon>Archaea</taxon>
        <taxon>Methanobacteriati</taxon>
        <taxon>Methanobacteriota</taxon>
        <taxon>Stenosarchaea group</taxon>
        <taxon>Methanomicrobia</taxon>
        <taxon>Methanomicrobiales</taxon>
        <taxon>Methanomicrobiaceae</taxon>
        <taxon>Methanoculleus</taxon>
    </lineage>
</organism>
<dbReference type="RefSeq" id="WP_052697462.1">
    <property type="nucleotide sequence ID" value="NZ_LT158599.1"/>
</dbReference>
<protein>
    <submittedName>
        <fullName evidence="1">NADPH-dependent FMN reductase (Modular protein)</fullName>
    </submittedName>
</protein>
<dbReference type="EMBL" id="LT158599">
    <property type="protein sequence ID" value="CVK34445.1"/>
    <property type="molecule type" value="Genomic_DNA"/>
</dbReference>
<sequence>MQAAADAFLAALWRGTRTKPGLFDLMAFHVGRAPCDELGELAPTDHAYWAGKGWLEKGRRYYVDVLVNPVYRVLGAVVGSYMRRRIRGDLREVG</sequence>
<accession>A0A120N6T8</accession>
<proteinExistence type="predicted"/>
<gene>
    <name evidence="1" type="ORF">MMAB1_3232</name>
</gene>
<dbReference type="Proteomes" id="UP000069850">
    <property type="component" value="Chromosome 1"/>
</dbReference>
<reference evidence="1 2" key="1">
    <citation type="submission" date="2016-01" db="EMBL/GenBank/DDBJ databases">
        <authorList>
            <person name="Manzoor S."/>
        </authorList>
    </citation>
    <scope>NUCLEOTIDE SEQUENCE [LARGE SCALE GENOMIC DNA]</scope>
    <source>
        <strain evidence="1">Methanoculleus sp MAB1</strain>
    </source>
</reference>
<evidence type="ECO:0000313" key="2">
    <source>
        <dbReference type="Proteomes" id="UP000069850"/>
    </source>
</evidence>
<dbReference type="KEGG" id="mema:MMAB1_3232"/>